<keyword evidence="2" id="KW-1185">Reference proteome</keyword>
<name>A0A4C1XGT5_EUMVA</name>
<evidence type="ECO:0000313" key="1">
    <source>
        <dbReference type="EMBL" id="GBP62628.1"/>
    </source>
</evidence>
<protein>
    <submittedName>
        <fullName evidence="1">Uncharacterized protein</fullName>
    </submittedName>
</protein>
<sequence length="109" mass="12184">MQSPLPRRTDGAAALAHTRGAFLGKCTHKHNKKLSSYKTSFIVHTDSFLLRTTATEAHYLLARCRFALALIDITPVTCDTWSAPRQPSLPINESVLLNRTYHKCVRCAC</sequence>
<dbReference type="EMBL" id="BGZK01000845">
    <property type="protein sequence ID" value="GBP62628.1"/>
    <property type="molecule type" value="Genomic_DNA"/>
</dbReference>
<gene>
    <name evidence="1" type="ORF">EVAR_46467_1</name>
</gene>
<proteinExistence type="predicted"/>
<accession>A0A4C1XGT5</accession>
<dbReference type="AlphaFoldDB" id="A0A4C1XGT5"/>
<dbReference type="Proteomes" id="UP000299102">
    <property type="component" value="Unassembled WGS sequence"/>
</dbReference>
<reference evidence="1 2" key="1">
    <citation type="journal article" date="2019" name="Commun. Biol.">
        <title>The bagworm genome reveals a unique fibroin gene that provides high tensile strength.</title>
        <authorList>
            <person name="Kono N."/>
            <person name="Nakamura H."/>
            <person name="Ohtoshi R."/>
            <person name="Tomita M."/>
            <person name="Numata K."/>
            <person name="Arakawa K."/>
        </authorList>
    </citation>
    <scope>NUCLEOTIDE SEQUENCE [LARGE SCALE GENOMIC DNA]</scope>
</reference>
<evidence type="ECO:0000313" key="2">
    <source>
        <dbReference type="Proteomes" id="UP000299102"/>
    </source>
</evidence>
<organism evidence="1 2">
    <name type="scientific">Eumeta variegata</name>
    <name type="common">Bagworm moth</name>
    <name type="synonym">Eumeta japonica</name>
    <dbReference type="NCBI Taxonomy" id="151549"/>
    <lineage>
        <taxon>Eukaryota</taxon>
        <taxon>Metazoa</taxon>
        <taxon>Ecdysozoa</taxon>
        <taxon>Arthropoda</taxon>
        <taxon>Hexapoda</taxon>
        <taxon>Insecta</taxon>
        <taxon>Pterygota</taxon>
        <taxon>Neoptera</taxon>
        <taxon>Endopterygota</taxon>
        <taxon>Lepidoptera</taxon>
        <taxon>Glossata</taxon>
        <taxon>Ditrysia</taxon>
        <taxon>Tineoidea</taxon>
        <taxon>Psychidae</taxon>
        <taxon>Oiketicinae</taxon>
        <taxon>Eumeta</taxon>
    </lineage>
</organism>
<comment type="caution">
    <text evidence="1">The sequence shown here is derived from an EMBL/GenBank/DDBJ whole genome shotgun (WGS) entry which is preliminary data.</text>
</comment>